<sequence length="315" mass="35433">MSTIRRQRKRLVRGVTDRLLNWRMEESRLGWLLILPTLVVFAAVVFFPLMYSVYLSFHSTSGFSMSLTWVGVENYITLLGQDVFWQSLTNNVLWTIGTVSIQLVLGVGVALLLHKTFTGRNTVRGAALFPYMVPTIVAVFNFRWIFNATYGVFNSILLMAGIVREPISFFGYDLAMASAVALGVWRFTPFVVITVLARLQTIPPSLYEAAQLDGAYKVAQFRYVTLPQLYNILVIVILLRAVWMFRKFAPIYLLTGGGPGTSTQTLPIYAYIEAYTGLRFGFAATIANVMFVILMTVGLLYLRRYYNAGGTDVEA</sequence>
<evidence type="ECO:0000256" key="4">
    <source>
        <dbReference type="ARBA" id="ARBA00022692"/>
    </source>
</evidence>
<comment type="subcellular location">
    <subcellularLocation>
        <location evidence="1 7">Cell membrane</location>
        <topology evidence="1 7">Multi-pass membrane protein</topology>
    </subcellularLocation>
</comment>
<keyword evidence="5 7" id="KW-1133">Transmembrane helix</keyword>
<dbReference type="InterPro" id="IPR000515">
    <property type="entry name" value="MetI-like"/>
</dbReference>
<dbReference type="PROSITE" id="PS50928">
    <property type="entry name" value="ABC_TM1"/>
    <property type="match status" value="1"/>
</dbReference>
<evidence type="ECO:0000256" key="6">
    <source>
        <dbReference type="ARBA" id="ARBA00023136"/>
    </source>
</evidence>
<dbReference type="Proteomes" id="UP000252189">
    <property type="component" value="Unassembled WGS sequence"/>
</dbReference>
<feature type="transmembrane region" description="Helical" evidence="7">
    <location>
        <begin position="251"/>
        <end position="272"/>
    </location>
</feature>
<dbReference type="GO" id="GO:0055085">
    <property type="term" value="P:transmembrane transport"/>
    <property type="evidence" value="ECO:0007669"/>
    <property type="project" value="InterPro"/>
</dbReference>
<feature type="transmembrane region" description="Helical" evidence="7">
    <location>
        <begin position="152"/>
        <end position="172"/>
    </location>
</feature>
<dbReference type="PANTHER" id="PTHR43005:SF1">
    <property type="entry name" value="SPERMIDINE_PUTRESCINE TRANSPORT SYSTEM PERMEASE PROTEIN"/>
    <property type="match status" value="1"/>
</dbReference>
<feature type="transmembrane region" description="Helical" evidence="7">
    <location>
        <begin position="29"/>
        <end position="51"/>
    </location>
</feature>
<keyword evidence="4 7" id="KW-0812">Transmembrane</keyword>
<gene>
    <name evidence="9" type="ORF">DU504_00315</name>
</gene>
<evidence type="ECO:0000256" key="7">
    <source>
        <dbReference type="RuleBase" id="RU363032"/>
    </source>
</evidence>
<keyword evidence="6 7" id="KW-0472">Membrane</keyword>
<reference evidence="9 10" key="1">
    <citation type="submission" date="2018-07" db="EMBL/GenBank/DDBJ databases">
        <title>Genome sequences of Haloplanus salinus JCM 18368T.</title>
        <authorList>
            <person name="Kim Y.B."/>
            <person name="Roh S.W."/>
        </authorList>
    </citation>
    <scope>NUCLEOTIDE SEQUENCE [LARGE SCALE GENOMIC DNA]</scope>
    <source>
        <strain evidence="9 10">JCM 18368</strain>
    </source>
</reference>
<feature type="domain" description="ABC transmembrane type-1" evidence="8">
    <location>
        <begin position="88"/>
        <end position="301"/>
    </location>
</feature>
<protein>
    <submittedName>
        <fullName evidence="9">Sugar ABC transporter permease</fullName>
    </submittedName>
</protein>
<dbReference type="CDD" id="cd06261">
    <property type="entry name" value="TM_PBP2"/>
    <property type="match status" value="1"/>
</dbReference>
<comment type="caution">
    <text evidence="9">The sequence shown here is derived from an EMBL/GenBank/DDBJ whole genome shotgun (WGS) entry which is preliminary data.</text>
</comment>
<feature type="transmembrane region" description="Helical" evidence="7">
    <location>
        <begin position="278"/>
        <end position="302"/>
    </location>
</feature>
<proteinExistence type="inferred from homology"/>
<feature type="transmembrane region" description="Helical" evidence="7">
    <location>
        <begin position="219"/>
        <end position="239"/>
    </location>
</feature>
<keyword evidence="2 7" id="KW-0813">Transport</keyword>
<organism evidence="9 10">
    <name type="scientific">Haloplanus salinus</name>
    <dbReference type="NCBI Taxonomy" id="1126245"/>
    <lineage>
        <taxon>Archaea</taxon>
        <taxon>Methanobacteriati</taxon>
        <taxon>Methanobacteriota</taxon>
        <taxon>Stenosarchaea group</taxon>
        <taxon>Halobacteria</taxon>
        <taxon>Halobacteriales</taxon>
        <taxon>Haloferacaceae</taxon>
        <taxon>Haloplanus</taxon>
    </lineage>
</organism>
<keyword evidence="3" id="KW-1003">Cell membrane</keyword>
<dbReference type="OrthoDB" id="45815at2157"/>
<feature type="transmembrane region" description="Helical" evidence="7">
    <location>
        <begin position="179"/>
        <end position="199"/>
    </location>
</feature>
<keyword evidence="10" id="KW-1185">Reference proteome</keyword>
<evidence type="ECO:0000256" key="2">
    <source>
        <dbReference type="ARBA" id="ARBA00022448"/>
    </source>
</evidence>
<dbReference type="Gene3D" id="1.10.3720.10">
    <property type="entry name" value="MetI-like"/>
    <property type="match status" value="1"/>
</dbReference>
<dbReference type="InterPro" id="IPR035906">
    <property type="entry name" value="MetI-like_sf"/>
</dbReference>
<dbReference type="SUPFAM" id="SSF161098">
    <property type="entry name" value="MetI-like"/>
    <property type="match status" value="1"/>
</dbReference>
<dbReference type="EMBL" id="QPHM01000001">
    <property type="protein sequence ID" value="RCU45885.1"/>
    <property type="molecule type" value="Genomic_DNA"/>
</dbReference>
<evidence type="ECO:0000256" key="3">
    <source>
        <dbReference type="ARBA" id="ARBA00022475"/>
    </source>
</evidence>
<dbReference type="RefSeq" id="WP_114447439.1">
    <property type="nucleotide sequence ID" value="NZ_QPHM01000001.1"/>
</dbReference>
<evidence type="ECO:0000256" key="1">
    <source>
        <dbReference type="ARBA" id="ARBA00004651"/>
    </source>
</evidence>
<evidence type="ECO:0000313" key="10">
    <source>
        <dbReference type="Proteomes" id="UP000252189"/>
    </source>
</evidence>
<feature type="transmembrane region" description="Helical" evidence="7">
    <location>
        <begin position="92"/>
        <end position="113"/>
    </location>
</feature>
<accession>A0A368N8I8</accession>
<dbReference type="PANTHER" id="PTHR43005">
    <property type="entry name" value="BLR7065 PROTEIN"/>
    <property type="match status" value="1"/>
</dbReference>
<evidence type="ECO:0000256" key="5">
    <source>
        <dbReference type="ARBA" id="ARBA00022989"/>
    </source>
</evidence>
<dbReference type="Pfam" id="PF00528">
    <property type="entry name" value="BPD_transp_1"/>
    <property type="match status" value="1"/>
</dbReference>
<comment type="similarity">
    <text evidence="7">Belongs to the binding-protein-dependent transport system permease family.</text>
</comment>
<feature type="transmembrane region" description="Helical" evidence="7">
    <location>
        <begin position="125"/>
        <end position="146"/>
    </location>
</feature>
<dbReference type="AlphaFoldDB" id="A0A368N8I8"/>
<name>A0A368N8I8_9EURY</name>
<dbReference type="GO" id="GO:0005886">
    <property type="term" value="C:plasma membrane"/>
    <property type="evidence" value="ECO:0007669"/>
    <property type="project" value="UniProtKB-SubCell"/>
</dbReference>
<evidence type="ECO:0000313" key="9">
    <source>
        <dbReference type="EMBL" id="RCU45885.1"/>
    </source>
</evidence>
<evidence type="ECO:0000259" key="8">
    <source>
        <dbReference type="PROSITE" id="PS50928"/>
    </source>
</evidence>